<sequence>MSVIKEFASLFGAFNRLYSLDGSGALAAFQIERWTGRESLSDLFQWNVDALSTDPALDLDAMLGQRVAIRTTLANGTTTLRSGLVAEAECIGYDAGLARYHLQIVPWLAALTHARDERTFVNQTLADVLDTVFAPYAGIARWRLTPDAGRRLDAQAPVAYRVQYRTHTHYEFVQHLLAEAGLGFCFVEDEDAPAGHAMLVFDDSAQLAEDETSARRGGVPRRSSGTATDADDVILGIGQSLSLTADRVTLISSDYRANRATTASTDLGRPNGPRELYDDVGPEAFDTLRDAEDTARRQADAIVSRACFWTGYGTLRTARAGRALKLVDSGWQAVRGAAAPEDFLLTHVEHVGINNLPPTVMDAIERQLGPLPAAKVDPRVLRQAQAGGYANRFDAVPRTQVWRPTLADGTGQRLNPVATALGAQTAIVVGPTGSAQPGSTGPVHADAQGRLRIRFHWQAEDDTGTYPTRAIQRLASDGHGLQQVPRIGHEVLVQFHHGLIHRPIVLGGLFSGRGEGGESPSPGGAAGKPLDASIYTQAGDHAPSAQGNLANGLSPAWHGAGGGADRHNHAGALSGFKSQGFDGQGHNQLVADDSDGMGRLQMATTHAATQLNLGHLRHQSDNYLGSFRGQGVELRSDAYGAMRATRGLLVSSYAPSGAAQPAGDASALQALLARHAALVGRFDKTADTHGTLPFAAQRGVEQAGQSSLNRKAAPLDALAQSFATTVGANGYAQASADAAQRSTGNALPHTGDAVLGIEARGGQGLIAGQALQWAAGETLSLGSGADFNLAAARQLRIHSGQGIGWLGGASHADGVGMSLISGRDGLTLQAQRDVLGLRARDGLKVASASADVEIAAKKTVHLAVSGGAHVTIEGGDVTFGCPGKFVVYAAQHAFVGPDQMSTPLPQFPEKVCVECLLHAMQSGSALAGKAI</sequence>
<feature type="domain" description="Gp5/Type VI secretion system Vgr protein OB-fold" evidence="3">
    <location>
        <begin position="445"/>
        <end position="510"/>
    </location>
</feature>
<feature type="domain" description="Putative type VI secretion system Rhs element associated Vgr" evidence="5">
    <location>
        <begin position="580"/>
        <end position="686"/>
    </location>
</feature>
<dbReference type="InterPro" id="IPR006533">
    <property type="entry name" value="T6SS_Vgr_RhsGE"/>
</dbReference>
<dbReference type="RefSeq" id="WP_059730623.1">
    <property type="nucleotide sequence ID" value="NZ_LOYH01000066.1"/>
</dbReference>
<dbReference type="Gene3D" id="3.55.50.10">
    <property type="entry name" value="Baseplate protein-like domains"/>
    <property type="match status" value="1"/>
</dbReference>
<dbReference type="InterPro" id="IPR028244">
    <property type="entry name" value="T6SS_Rhs_Vgr_dom"/>
</dbReference>
<dbReference type="Pfam" id="PF10106">
    <property type="entry name" value="DUF2345"/>
    <property type="match status" value="1"/>
</dbReference>
<feature type="region of interest" description="Disordered" evidence="2">
    <location>
        <begin position="511"/>
        <end position="578"/>
    </location>
</feature>
<comment type="caution">
    <text evidence="6">The sequence shown here is derived from an EMBL/GenBank/DDBJ whole genome shotgun (WGS) entry which is preliminary data.</text>
</comment>
<dbReference type="NCBIfam" id="TIGR03361">
    <property type="entry name" value="VI_Rhs_Vgr"/>
    <property type="match status" value="1"/>
</dbReference>
<organism evidence="6 7">
    <name type="scientific">Burkholderia cepacia</name>
    <name type="common">Pseudomonas cepacia</name>
    <dbReference type="NCBI Taxonomy" id="292"/>
    <lineage>
        <taxon>Bacteria</taxon>
        <taxon>Pseudomonadati</taxon>
        <taxon>Pseudomonadota</taxon>
        <taxon>Betaproteobacteria</taxon>
        <taxon>Burkholderiales</taxon>
        <taxon>Burkholderiaceae</taxon>
        <taxon>Burkholderia</taxon>
        <taxon>Burkholderia cepacia complex</taxon>
    </lineage>
</organism>
<evidence type="ECO:0000259" key="3">
    <source>
        <dbReference type="Pfam" id="PF04717"/>
    </source>
</evidence>
<dbReference type="NCBIfam" id="TIGR01646">
    <property type="entry name" value="vgr_GE"/>
    <property type="match status" value="1"/>
</dbReference>
<gene>
    <name evidence="6" type="ORF">WS90_18745</name>
</gene>
<dbReference type="InterPro" id="IPR006531">
    <property type="entry name" value="Gp5/Vgr_OB"/>
</dbReference>
<proteinExistence type="inferred from homology"/>
<feature type="domain" description="DUF2345" evidence="4">
    <location>
        <begin position="744"/>
        <end position="898"/>
    </location>
</feature>
<dbReference type="Pfam" id="PF04717">
    <property type="entry name" value="Phage_base_V"/>
    <property type="match status" value="1"/>
</dbReference>
<name>A0A124SN68_BURCE</name>
<dbReference type="Pfam" id="PF05954">
    <property type="entry name" value="Phage_GPD"/>
    <property type="match status" value="1"/>
</dbReference>
<dbReference type="Gene3D" id="4.10.220.110">
    <property type="match status" value="1"/>
</dbReference>
<dbReference type="Pfam" id="PF13296">
    <property type="entry name" value="T6SS_Vgr"/>
    <property type="match status" value="1"/>
</dbReference>
<evidence type="ECO:0000259" key="4">
    <source>
        <dbReference type="Pfam" id="PF10106"/>
    </source>
</evidence>
<dbReference type="Proteomes" id="UP000069001">
    <property type="component" value="Unassembled WGS sequence"/>
</dbReference>
<dbReference type="Gene3D" id="2.40.50.230">
    <property type="entry name" value="Gp5 N-terminal domain"/>
    <property type="match status" value="1"/>
</dbReference>
<protein>
    <submittedName>
        <fullName evidence="6">Type IV secretion protein Rhs</fullName>
    </submittedName>
</protein>
<dbReference type="InterPro" id="IPR018769">
    <property type="entry name" value="VgrG2_DUF2345"/>
</dbReference>
<evidence type="ECO:0000256" key="1">
    <source>
        <dbReference type="ARBA" id="ARBA00005558"/>
    </source>
</evidence>
<evidence type="ECO:0000259" key="5">
    <source>
        <dbReference type="Pfam" id="PF13296"/>
    </source>
</evidence>
<dbReference type="EMBL" id="LOYH01000066">
    <property type="protein sequence ID" value="KVK79832.1"/>
    <property type="molecule type" value="Genomic_DNA"/>
</dbReference>
<dbReference type="Gene3D" id="2.30.110.50">
    <property type="match status" value="1"/>
</dbReference>
<accession>A0A124SN68</accession>
<comment type="similarity">
    <text evidence="1">Belongs to the VgrG protein family.</text>
</comment>
<dbReference type="AlphaFoldDB" id="A0A124SN68"/>
<evidence type="ECO:0000313" key="7">
    <source>
        <dbReference type="Proteomes" id="UP000069001"/>
    </source>
</evidence>
<dbReference type="InterPro" id="IPR037026">
    <property type="entry name" value="Vgr_OB-fold_dom_sf"/>
</dbReference>
<reference evidence="6 7" key="1">
    <citation type="submission" date="2015-11" db="EMBL/GenBank/DDBJ databases">
        <title>Expanding the genomic diversity of Burkholderia species for the development of highly accurate diagnostics.</title>
        <authorList>
            <person name="Sahl J."/>
            <person name="Keim P."/>
            <person name="Wagner D."/>
        </authorList>
    </citation>
    <scope>NUCLEOTIDE SEQUENCE [LARGE SCALE GENOMIC DNA]</scope>
    <source>
        <strain evidence="6 7">MSMB1302</strain>
    </source>
</reference>
<evidence type="ECO:0000256" key="2">
    <source>
        <dbReference type="SAM" id="MobiDB-lite"/>
    </source>
</evidence>
<dbReference type="SUPFAM" id="SSF69255">
    <property type="entry name" value="gp5 N-terminal domain-like"/>
    <property type="match status" value="1"/>
</dbReference>
<dbReference type="InterPro" id="IPR017847">
    <property type="entry name" value="T6SS_RhsGE_Vgr_subset"/>
</dbReference>
<evidence type="ECO:0000313" key="6">
    <source>
        <dbReference type="EMBL" id="KVK79832.1"/>
    </source>
</evidence>
<dbReference type="SUPFAM" id="SSF69279">
    <property type="entry name" value="Phage tail proteins"/>
    <property type="match status" value="2"/>
</dbReference>